<dbReference type="OrthoDB" id="9923182at2"/>
<feature type="region of interest" description="Disordered" evidence="1">
    <location>
        <begin position="1"/>
        <end position="83"/>
    </location>
</feature>
<dbReference type="AlphaFoldDB" id="A0A554VCG6"/>
<evidence type="ECO:0000313" key="3">
    <source>
        <dbReference type="Proteomes" id="UP000318833"/>
    </source>
</evidence>
<proteinExistence type="predicted"/>
<dbReference type="EMBL" id="VLNR01000082">
    <property type="protein sequence ID" value="TSE04393.1"/>
    <property type="molecule type" value="Genomic_DNA"/>
</dbReference>
<evidence type="ECO:0000313" key="2">
    <source>
        <dbReference type="EMBL" id="TSE04393.1"/>
    </source>
</evidence>
<name>A0A554VCG6_9FLAO</name>
<organism evidence="2 3">
    <name type="scientific">Aquimarina algiphila</name>
    <dbReference type="NCBI Taxonomy" id="2047982"/>
    <lineage>
        <taxon>Bacteria</taxon>
        <taxon>Pseudomonadati</taxon>
        <taxon>Bacteroidota</taxon>
        <taxon>Flavobacteriia</taxon>
        <taxon>Flavobacteriales</taxon>
        <taxon>Flavobacteriaceae</taxon>
        <taxon>Aquimarina</taxon>
    </lineage>
</organism>
<dbReference type="RefSeq" id="WP_143918570.1">
    <property type="nucleotide sequence ID" value="NZ_CANMXV010000057.1"/>
</dbReference>
<accession>A0A554VCG6</accession>
<evidence type="ECO:0000256" key="1">
    <source>
        <dbReference type="SAM" id="MobiDB-lite"/>
    </source>
</evidence>
<sequence length="83" mass="9795">MNDKQKDHDKKKGIAQRLTERGARSKQERVEQIKRTTARYKEHVSREARSMKHNISEKTQALMRQKQMQAPNPAPAKEKGRER</sequence>
<comment type="caution">
    <text evidence="2">The sequence shown here is derived from an EMBL/GenBank/DDBJ whole genome shotgun (WGS) entry which is preliminary data.</text>
</comment>
<keyword evidence="3" id="KW-1185">Reference proteome</keyword>
<gene>
    <name evidence="2" type="ORF">FOF46_26570</name>
</gene>
<feature type="compositionally biased region" description="Basic and acidic residues" evidence="1">
    <location>
        <begin position="1"/>
        <end position="56"/>
    </location>
</feature>
<protein>
    <submittedName>
        <fullName evidence="2">Uncharacterized protein</fullName>
    </submittedName>
</protein>
<dbReference type="Proteomes" id="UP000318833">
    <property type="component" value="Unassembled WGS sequence"/>
</dbReference>
<reference evidence="2 3" key="1">
    <citation type="submission" date="2019-07" db="EMBL/GenBank/DDBJ databases">
        <title>The draft genome sequence of Aquimarina algiphila M91.</title>
        <authorList>
            <person name="Meng X."/>
        </authorList>
    </citation>
    <scope>NUCLEOTIDE SEQUENCE [LARGE SCALE GENOMIC DNA]</scope>
    <source>
        <strain evidence="2 3">M91</strain>
    </source>
</reference>